<sequence>MTLFDDINPDLLEDASFGHAYFGMTSMEADCGDYDSLLGHPSSSEEAVSFPFSRIDHGHAEMDINPLFHDPPINLPQSLQWPHDTKDLEVTDKSITQWNSPELEDRSKDGMEIRMSKHTHKPPASHGVVAVGWLPSAVTYLMDLELGEEWQDLLIVWQALEAVVHQARRYRIMACSADGLAFELMLQSTFLTDLLTWWNALQPGWCCSDTGLLPLKDYSRVLNKALHKGGPNSIIIMLIGLMWWGHECIDVDLGTKARRTLMGGLVALVNVEAPTFMSKGFGMVGMVT</sequence>
<dbReference type="Proteomes" id="UP001175228">
    <property type="component" value="Unassembled WGS sequence"/>
</dbReference>
<dbReference type="AlphaFoldDB" id="A0AA39PEL8"/>
<keyword evidence="2" id="KW-1185">Reference proteome</keyword>
<comment type="caution">
    <text evidence="1">The sequence shown here is derived from an EMBL/GenBank/DDBJ whole genome shotgun (WGS) entry which is preliminary data.</text>
</comment>
<reference evidence="1" key="1">
    <citation type="submission" date="2023-06" db="EMBL/GenBank/DDBJ databases">
        <authorList>
            <consortium name="Lawrence Berkeley National Laboratory"/>
            <person name="Ahrendt S."/>
            <person name="Sahu N."/>
            <person name="Indic B."/>
            <person name="Wong-Bajracharya J."/>
            <person name="Merenyi Z."/>
            <person name="Ke H.-M."/>
            <person name="Monk M."/>
            <person name="Kocsube S."/>
            <person name="Drula E."/>
            <person name="Lipzen A."/>
            <person name="Balint B."/>
            <person name="Henrissat B."/>
            <person name="Andreopoulos B."/>
            <person name="Martin F.M."/>
            <person name="Harder C.B."/>
            <person name="Rigling D."/>
            <person name="Ford K.L."/>
            <person name="Foster G.D."/>
            <person name="Pangilinan J."/>
            <person name="Papanicolaou A."/>
            <person name="Barry K."/>
            <person name="LaButti K."/>
            <person name="Viragh M."/>
            <person name="Koriabine M."/>
            <person name="Yan M."/>
            <person name="Riley R."/>
            <person name="Champramary S."/>
            <person name="Plett K.L."/>
            <person name="Tsai I.J."/>
            <person name="Slot J."/>
            <person name="Sipos G."/>
            <person name="Plett J."/>
            <person name="Nagy L.G."/>
            <person name="Grigoriev I.V."/>
        </authorList>
    </citation>
    <scope>NUCLEOTIDE SEQUENCE</scope>
    <source>
        <strain evidence="1">HWK02</strain>
    </source>
</reference>
<evidence type="ECO:0000313" key="2">
    <source>
        <dbReference type="Proteomes" id="UP001175228"/>
    </source>
</evidence>
<dbReference type="EMBL" id="JAUEPU010000064">
    <property type="protein sequence ID" value="KAK0482838.1"/>
    <property type="molecule type" value="Genomic_DNA"/>
</dbReference>
<name>A0AA39PEL8_9AGAR</name>
<evidence type="ECO:0000313" key="1">
    <source>
        <dbReference type="EMBL" id="KAK0482838.1"/>
    </source>
</evidence>
<organism evidence="1 2">
    <name type="scientific">Armillaria luteobubalina</name>
    <dbReference type="NCBI Taxonomy" id="153913"/>
    <lineage>
        <taxon>Eukaryota</taxon>
        <taxon>Fungi</taxon>
        <taxon>Dikarya</taxon>
        <taxon>Basidiomycota</taxon>
        <taxon>Agaricomycotina</taxon>
        <taxon>Agaricomycetes</taxon>
        <taxon>Agaricomycetidae</taxon>
        <taxon>Agaricales</taxon>
        <taxon>Marasmiineae</taxon>
        <taxon>Physalacriaceae</taxon>
        <taxon>Armillaria</taxon>
    </lineage>
</organism>
<accession>A0AA39PEL8</accession>
<protein>
    <submittedName>
        <fullName evidence="1">Uncharacterized protein</fullName>
    </submittedName>
</protein>
<gene>
    <name evidence="1" type="ORF">EDD18DRAFT_1112474</name>
</gene>
<proteinExistence type="predicted"/>